<comment type="caution">
    <text evidence="2">The sequence shown here is derived from an EMBL/GenBank/DDBJ whole genome shotgun (WGS) entry which is preliminary data.</text>
</comment>
<keyword evidence="1" id="KW-0472">Membrane</keyword>
<proteinExistence type="predicted"/>
<evidence type="ECO:0000313" key="3">
    <source>
        <dbReference type="Proteomes" id="UP000620064"/>
    </source>
</evidence>
<feature type="transmembrane region" description="Helical" evidence="1">
    <location>
        <begin position="43"/>
        <end position="60"/>
    </location>
</feature>
<keyword evidence="1" id="KW-0812">Transmembrane</keyword>
<dbReference type="Proteomes" id="UP000620064">
    <property type="component" value="Unassembled WGS sequence"/>
</dbReference>
<feature type="transmembrane region" description="Helical" evidence="1">
    <location>
        <begin position="150"/>
        <end position="171"/>
    </location>
</feature>
<protein>
    <recommendedName>
        <fullName evidence="4">DUF3278 domain-containing protein</fullName>
    </recommendedName>
</protein>
<gene>
    <name evidence="2" type="ORF">GCM10010992_23610</name>
</gene>
<organism evidence="2 3">
    <name type="scientific">Cloacibacterium rupense</name>
    <dbReference type="NCBI Taxonomy" id="517423"/>
    <lineage>
        <taxon>Bacteria</taxon>
        <taxon>Pseudomonadati</taxon>
        <taxon>Bacteroidota</taxon>
        <taxon>Flavobacteriia</taxon>
        <taxon>Flavobacteriales</taxon>
        <taxon>Weeksellaceae</taxon>
    </lineage>
</organism>
<dbReference type="RefSeq" id="WP_188618338.1">
    <property type="nucleotide sequence ID" value="NZ_BMLV01000006.1"/>
</dbReference>
<evidence type="ECO:0000256" key="1">
    <source>
        <dbReference type="SAM" id="Phobius"/>
    </source>
</evidence>
<evidence type="ECO:0008006" key="4">
    <source>
        <dbReference type="Google" id="ProtNLM"/>
    </source>
</evidence>
<evidence type="ECO:0000313" key="2">
    <source>
        <dbReference type="EMBL" id="GGP05864.1"/>
    </source>
</evidence>
<keyword evidence="3" id="KW-1185">Reference proteome</keyword>
<name>A0ABQ2NLJ4_9FLAO</name>
<keyword evidence="1" id="KW-1133">Transmembrane helix</keyword>
<feature type="transmembrane region" description="Helical" evidence="1">
    <location>
        <begin position="119"/>
        <end position="138"/>
    </location>
</feature>
<accession>A0ABQ2NLJ4</accession>
<sequence>MNFDELQKKWQSEEVSAPEISLDHQHKINNPLQKIRKNMKMEFWSNMFTFIIIFFLIFTIDNLKLKTYAVILTLTAVLVSAFYYLKFFSLYKEIIFQTFNTKDSLKTLMHQFELNKQYYISYYIAFVPIIVSSYIVLFEYLPSYKNHNDMVFILMFGLTVLLGITFLYLIGKWWFNYFYGKYIIQIDKILKELL</sequence>
<dbReference type="EMBL" id="BMLV01000006">
    <property type="protein sequence ID" value="GGP05864.1"/>
    <property type="molecule type" value="Genomic_DNA"/>
</dbReference>
<feature type="transmembrane region" description="Helical" evidence="1">
    <location>
        <begin position="66"/>
        <end position="85"/>
    </location>
</feature>
<reference evidence="3" key="1">
    <citation type="journal article" date="2019" name="Int. J. Syst. Evol. Microbiol.">
        <title>The Global Catalogue of Microorganisms (GCM) 10K type strain sequencing project: providing services to taxonomists for standard genome sequencing and annotation.</title>
        <authorList>
            <consortium name="The Broad Institute Genomics Platform"/>
            <consortium name="The Broad Institute Genome Sequencing Center for Infectious Disease"/>
            <person name="Wu L."/>
            <person name="Ma J."/>
        </authorList>
    </citation>
    <scope>NUCLEOTIDE SEQUENCE [LARGE SCALE GENOMIC DNA]</scope>
    <source>
        <strain evidence="3">CGMCC 1.7656</strain>
    </source>
</reference>